<name>A0A1G9D0B4_9ACTN</name>
<gene>
    <name evidence="1" type="ORF">SAMN05216298_0604</name>
</gene>
<dbReference type="AlphaFoldDB" id="A0A1G9D0B4"/>
<dbReference type="RefSeq" id="WP_091042504.1">
    <property type="nucleotide sequence ID" value="NZ_FNGF01000001.1"/>
</dbReference>
<evidence type="ECO:0000313" key="1">
    <source>
        <dbReference type="EMBL" id="SDK57273.1"/>
    </source>
</evidence>
<keyword evidence="2" id="KW-1185">Reference proteome</keyword>
<reference evidence="2" key="1">
    <citation type="submission" date="2016-10" db="EMBL/GenBank/DDBJ databases">
        <authorList>
            <person name="Varghese N."/>
            <person name="Submissions S."/>
        </authorList>
    </citation>
    <scope>NUCLEOTIDE SEQUENCE [LARGE SCALE GENOMIC DNA]</scope>
    <source>
        <strain evidence="2">CGMCC 4.3147</strain>
    </source>
</reference>
<proteinExistence type="predicted"/>
<dbReference type="Proteomes" id="UP000198662">
    <property type="component" value="Unassembled WGS sequence"/>
</dbReference>
<protein>
    <submittedName>
        <fullName evidence="1">Uncharacterized protein</fullName>
    </submittedName>
</protein>
<evidence type="ECO:0000313" key="2">
    <source>
        <dbReference type="Proteomes" id="UP000198662"/>
    </source>
</evidence>
<organism evidence="1 2">
    <name type="scientific">Glycomyces sambucus</name>
    <dbReference type="NCBI Taxonomy" id="380244"/>
    <lineage>
        <taxon>Bacteria</taxon>
        <taxon>Bacillati</taxon>
        <taxon>Actinomycetota</taxon>
        <taxon>Actinomycetes</taxon>
        <taxon>Glycomycetales</taxon>
        <taxon>Glycomycetaceae</taxon>
        <taxon>Glycomyces</taxon>
    </lineage>
</organism>
<sequence length="157" mass="17022">MPELSQFADDERALIVNTPGVVLKGAVVSDGSTNALVFLKEVTAGAKVFKQAQKHENAFVKSVALALKQRGLEHDADLPVDDAAMTEALKLAGEVADLLHRKADPADADAYTAWLLHLATEVAKAVKTREGGLFSRKVAVTENERMFLDDLERALQR</sequence>
<dbReference type="EMBL" id="FNGF01000001">
    <property type="protein sequence ID" value="SDK57273.1"/>
    <property type="molecule type" value="Genomic_DNA"/>
</dbReference>
<dbReference type="OrthoDB" id="5143991at2"/>
<accession>A0A1G9D0B4</accession>